<dbReference type="Proteomes" id="UP000647587">
    <property type="component" value="Unassembled WGS sequence"/>
</dbReference>
<evidence type="ECO:0000313" key="2">
    <source>
        <dbReference type="Proteomes" id="UP000647587"/>
    </source>
</evidence>
<keyword evidence="2" id="KW-1185">Reference proteome</keyword>
<organism evidence="1 2">
    <name type="scientific">Deinococcus malanensis</name>
    <dbReference type="NCBI Taxonomy" id="1706855"/>
    <lineage>
        <taxon>Bacteria</taxon>
        <taxon>Thermotogati</taxon>
        <taxon>Deinococcota</taxon>
        <taxon>Deinococci</taxon>
        <taxon>Deinococcales</taxon>
        <taxon>Deinococcaceae</taxon>
        <taxon>Deinococcus</taxon>
    </lineage>
</organism>
<name>A0ABQ2F2P1_9DEIO</name>
<protein>
    <submittedName>
        <fullName evidence="1">Uncharacterized protein</fullName>
    </submittedName>
</protein>
<proteinExistence type="predicted"/>
<reference evidence="2" key="1">
    <citation type="journal article" date="2019" name="Int. J. Syst. Evol. Microbiol.">
        <title>The Global Catalogue of Microorganisms (GCM) 10K type strain sequencing project: providing services to taxonomists for standard genome sequencing and annotation.</title>
        <authorList>
            <consortium name="The Broad Institute Genomics Platform"/>
            <consortium name="The Broad Institute Genome Sequencing Center for Infectious Disease"/>
            <person name="Wu L."/>
            <person name="Ma J."/>
        </authorList>
    </citation>
    <scope>NUCLEOTIDE SEQUENCE [LARGE SCALE GENOMIC DNA]</scope>
    <source>
        <strain evidence="2">JCM 30331</strain>
    </source>
</reference>
<sequence length="137" mass="14038">MDSCGDGTLNGAWTEVGGGDLVSLGGEAVGLGSYTAGTIENGSSWLDALTPEERGEDICLTPHCCDPVVENQLVLVGELIVEAQCGVHTRDYRRVARVKAGSCGKPLAPDGGIAVREECGGGSIQVHPRSNAIQSGS</sequence>
<gene>
    <name evidence="1" type="ORF">GCM10008955_42210</name>
</gene>
<dbReference type="EMBL" id="BMPP01000050">
    <property type="protein sequence ID" value="GGK44012.1"/>
    <property type="molecule type" value="Genomic_DNA"/>
</dbReference>
<comment type="caution">
    <text evidence="1">The sequence shown here is derived from an EMBL/GenBank/DDBJ whole genome shotgun (WGS) entry which is preliminary data.</text>
</comment>
<accession>A0ABQ2F2P1</accession>
<evidence type="ECO:0000313" key="1">
    <source>
        <dbReference type="EMBL" id="GGK44012.1"/>
    </source>
</evidence>